<dbReference type="InterPro" id="IPR051210">
    <property type="entry name" value="Ub_ligase/GEF_domain"/>
</dbReference>
<proteinExistence type="predicted"/>
<sequence length="391" mass="42138">DMLFPSPCSFSEHINPFIDSPQMITGGGNHSAVITNKGELWMSGLNTDCQCGLPSNIPNLIAFEKVLPNEETNMNAQNMGAIKSVACGWTHTIISTERGDVYAFGKGSFGELGCGPSNLALNGKTLRVEGLVNVCKVACGLRHSVALTTDGACFGWGSNRYGQLGTIINESANEYKEKSKAGKNVQYFSPIRIVIDKDSSLFMVDIACGQNHTVFLSATGDIYTFGNNKYGQLGYASPHDMAHAEQPRKVSVFPGKVVEISCGWSITTARSDDGQVAIWGRNDHGQLGIIQRAESEDRGFISQQVPLCYIPKLVTFPDDDHRHIIAAVTCGSEHSLAITVTGQCFTWGWNEHGNCGSGDKINVFSPKFVNIDGIISKIGAGCGTSWIWISG</sequence>
<evidence type="ECO:0000313" key="4">
    <source>
        <dbReference type="EMBL" id="CAG8700952.1"/>
    </source>
</evidence>
<keyword evidence="5" id="KW-1185">Reference proteome</keyword>
<dbReference type="PANTHER" id="PTHR22870">
    <property type="entry name" value="REGULATOR OF CHROMOSOME CONDENSATION"/>
    <property type="match status" value="1"/>
</dbReference>
<protein>
    <submittedName>
        <fullName evidence="4">5131_t:CDS:1</fullName>
    </submittedName>
</protein>
<dbReference type="SUPFAM" id="SSF50985">
    <property type="entry name" value="RCC1/BLIP-II"/>
    <property type="match status" value="1"/>
</dbReference>
<dbReference type="AlphaFoldDB" id="A0A9N9N427"/>
<reference evidence="4" key="1">
    <citation type="submission" date="2021-06" db="EMBL/GenBank/DDBJ databases">
        <authorList>
            <person name="Kallberg Y."/>
            <person name="Tangrot J."/>
            <person name="Rosling A."/>
        </authorList>
    </citation>
    <scope>NUCLEOTIDE SEQUENCE</scope>
    <source>
        <strain evidence="4">FL130A</strain>
    </source>
</reference>
<dbReference type="PANTHER" id="PTHR22870:SF360">
    <property type="entry name" value="ULTRAVIOLET-B RECEPTOR UVR8"/>
    <property type="match status" value="1"/>
</dbReference>
<organism evidence="4 5">
    <name type="scientific">Ambispora leptoticha</name>
    <dbReference type="NCBI Taxonomy" id="144679"/>
    <lineage>
        <taxon>Eukaryota</taxon>
        <taxon>Fungi</taxon>
        <taxon>Fungi incertae sedis</taxon>
        <taxon>Mucoromycota</taxon>
        <taxon>Glomeromycotina</taxon>
        <taxon>Glomeromycetes</taxon>
        <taxon>Archaeosporales</taxon>
        <taxon>Ambisporaceae</taxon>
        <taxon>Ambispora</taxon>
    </lineage>
</organism>
<dbReference type="Gene3D" id="2.130.10.30">
    <property type="entry name" value="Regulator of chromosome condensation 1/beta-lactamase-inhibitor protein II"/>
    <property type="match status" value="2"/>
</dbReference>
<keyword evidence="1" id="KW-0677">Repeat</keyword>
<evidence type="ECO:0000256" key="1">
    <source>
        <dbReference type="ARBA" id="ARBA00022737"/>
    </source>
</evidence>
<dbReference type="Pfam" id="PF25390">
    <property type="entry name" value="WD40_RLD"/>
    <property type="match status" value="1"/>
</dbReference>
<dbReference type="EMBL" id="CAJVPS010019388">
    <property type="protein sequence ID" value="CAG8700952.1"/>
    <property type="molecule type" value="Genomic_DNA"/>
</dbReference>
<dbReference type="InterPro" id="IPR009091">
    <property type="entry name" value="RCC1/BLIP-II"/>
</dbReference>
<dbReference type="PROSITE" id="PS00626">
    <property type="entry name" value="RCC1_2"/>
    <property type="match status" value="3"/>
</dbReference>
<dbReference type="InterPro" id="IPR000408">
    <property type="entry name" value="Reg_chr_condens"/>
</dbReference>
<gene>
    <name evidence="4" type="ORF">ALEPTO_LOCUS11575</name>
</gene>
<dbReference type="Proteomes" id="UP000789508">
    <property type="component" value="Unassembled WGS sequence"/>
</dbReference>
<feature type="repeat" description="RCC1" evidence="2">
    <location>
        <begin position="151"/>
        <end position="219"/>
    </location>
</feature>
<evidence type="ECO:0000256" key="2">
    <source>
        <dbReference type="PROSITE-ProRule" id="PRU00235"/>
    </source>
</evidence>
<dbReference type="OrthoDB" id="5370059at2759"/>
<dbReference type="PRINTS" id="PR00633">
    <property type="entry name" value="RCCNDNSATION"/>
</dbReference>
<dbReference type="PROSITE" id="PS50012">
    <property type="entry name" value="RCC1_3"/>
    <property type="match status" value="5"/>
</dbReference>
<feature type="repeat" description="RCC1" evidence="2">
    <location>
        <begin position="274"/>
        <end position="341"/>
    </location>
</feature>
<feature type="domain" description="RCC1-like" evidence="3">
    <location>
        <begin position="22"/>
        <end position="385"/>
    </location>
</feature>
<evidence type="ECO:0000259" key="3">
    <source>
        <dbReference type="Pfam" id="PF25390"/>
    </source>
</evidence>
<accession>A0A9N9N427</accession>
<feature type="repeat" description="RCC1" evidence="2">
    <location>
        <begin position="99"/>
        <end position="150"/>
    </location>
</feature>
<feature type="repeat" description="RCC1" evidence="2">
    <location>
        <begin position="38"/>
        <end position="98"/>
    </location>
</feature>
<feature type="repeat" description="RCC1" evidence="2">
    <location>
        <begin position="220"/>
        <end position="273"/>
    </location>
</feature>
<dbReference type="InterPro" id="IPR058923">
    <property type="entry name" value="RCC1-like_dom"/>
</dbReference>
<name>A0A9N9N427_9GLOM</name>
<feature type="non-terminal residue" evidence="4">
    <location>
        <position position="1"/>
    </location>
</feature>
<evidence type="ECO:0000313" key="5">
    <source>
        <dbReference type="Proteomes" id="UP000789508"/>
    </source>
</evidence>
<comment type="caution">
    <text evidence="4">The sequence shown here is derived from an EMBL/GenBank/DDBJ whole genome shotgun (WGS) entry which is preliminary data.</text>
</comment>